<keyword evidence="3" id="KW-1185">Reference proteome</keyword>
<gene>
    <name evidence="2" type="ORF">EVAR_12110_1</name>
</gene>
<evidence type="ECO:0000256" key="1">
    <source>
        <dbReference type="SAM" id="MobiDB-lite"/>
    </source>
</evidence>
<reference evidence="2 3" key="1">
    <citation type="journal article" date="2019" name="Commun. Biol.">
        <title>The bagworm genome reveals a unique fibroin gene that provides high tensile strength.</title>
        <authorList>
            <person name="Kono N."/>
            <person name="Nakamura H."/>
            <person name="Ohtoshi R."/>
            <person name="Tomita M."/>
            <person name="Numata K."/>
            <person name="Arakawa K."/>
        </authorList>
    </citation>
    <scope>NUCLEOTIDE SEQUENCE [LARGE SCALE GENOMIC DNA]</scope>
</reference>
<organism evidence="2 3">
    <name type="scientific">Eumeta variegata</name>
    <name type="common">Bagworm moth</name>
    <name type="synonym">Eumeta japonica</name>
    <dbReference type="NCBI Taxonomy" id="151549"/>
    <lineage>
        <taxon>Eukaryota</taxon>
        <taxon>Metazoa</taxon>
        <taxon>Ecdysozoa</taxon>
        <taxon>Arthropoda</taxon>
        <taxon>Hexapoda</taxon>
        <taxon>Insecta</taxon>
        <taxon>Pterygota</taxon>
        <taxon>Neoptera</taxon>
        <taxon>Endopterygota</taxon>
        <taxon>Lepidoptera</taxon>
        <taxon>Glossata</taxon>
        <taxon>Ditrysia</taxon>
        <taxon>Tineoidea</taxon>
        <taxon>Psychidae</taxon>
        <taxon>Oiketicinae</taxon>
        <taxon>Eumeta</taxon>
    </lineage>
</organism>
<evidence type="ECO:0000313" key="2">
    <source>
        <dbReference type="EMBL" id="GBP21509.1"/>
    </source>
</evidence>
<dbReference type="AlphaFoldDB" id="A0A4C1U5D1"/>
<sequence>MISGGKKRKVDAEGRQFKQKWTEELFFILHNAGRVAERVSEQRSPERRVPRRVPQWTPRRVTRKLTRKMDIVEAGVAIYVQQVEKRKKRQYWIHPSLEERRNKGLFATFFSDSAAPTPPPAPLMRQGPK</sequence>
<dbReference type="Proteomes" id="UP000299102">
    <property type="component" value="Unassembled WGS sequence"/>
</dbReference>
<proteinExistence type="predicted"/>
<feature type="region of interest" description="Disordered" evidence="1">
    <location>
        <begin position="110"/>
        <end position="129"/>
    </location>
</feature>
<protein>
    <submittedName>
        <fullName evidence="2">Uncharacterized protein</fullName>
    </submittedName>
</protein>
<evidence type="ECO:0000313" key="3">
    <source>
        <dbReference type="Proteomes" id="UP000299102"/>
    </source>
</evidence>
<comment type="caution">
    <text evidence="2">The sequence shown here is derived from an EMBL/GenBank/DDBJ whole genome shotgun (WGS) entry which is preliminary data.</text>
</comment>
<name>A0A4C1U5D1_EUMVA</name>
<accession>A0A4C1U5D1</accession>
<dbReference type="EMBL" id="BGZK01000129">
    <property type="protein sequence ID" value="GBP21509.1"/>
    <property type="molecule type" value="Genomic_DNA"/>
</dbReference>